<gene>
    <name evidence="6" type="ORF">FB467_1449</name>
</gene>
<feature type="region of interest" description="Disordered" evidence="4">
    <location>
        <begin position="782"/>
        <end position="807"/>
    </location>
</feature>
<feature type="domain" description="N-acetyltransferase" evidence="5">
    <location>
        <begin position="406"/>
        <end position="577"/>
    </location>
</feature>
<dbReference type="GO" id="GO:0016747">
    <property type="term" value="F:acyltransferase activity, transferring groups other than amino-acyl groups"/>
    <property type="evidence" value="ECO:0007669"/>
    <property type="project" value="InterPro"/>
</dbReference>
<organism evidence="6 7">
    <name type="scientific">Ornithinicoccus hortensis</name>
    <dbReference type="NCBI Taxonomy" id="82346"/>
    <lineage>
        <taxon>Bacteria</taxon>
        <taxon>Bacillati</taxon>
        <taxon>Actinomycetota</taxon>
        <taxon>Actinomycetes</taxon>
        <taxon>Micrococcales</taxon>
        <taxon>Intrasporangiaceae</taxon>
        <taxon>Ornithinicoccus</taxon>
    </lineage>
</organism>
<evidence type="ECO:0000259" key="5">
    <source>
        <dbReference type="PROSITE" id="PS51186"/>
    </source>
</evidence>
<evidence type="ECO:0000256" key="4">
    <source>
        <dbReference type="SAM" id="MobiDB-lite"/>
    </source>
</evidence>
<dbReference type="Pfam" id="PF13302">
    <property type="entry name" value="Acetyltransf_3"/>
    <property type="match status" value="4"/>
</dbReference>
<keyword evidence="7" id="KW-1185">Reference proteome</keyword>
<proteinExistence type="inferred from homology"/>
<dbReference type="AlphaFoldDB" id="A0A542YQZ0"/>
<dbReference type="RefSeq" id="WP_141784490.1">
    <property type="nucleotide sequence ID" value="NZ_BAAAIK010000004.1"/>
</dbReference>
<keyword evidence="2" id="KW-0012">Acyltransferase</keyword>
<dbReference type="Gene3D" id="3.40.630.30">
    <property type="match status" value="4"/>
</dbReference>
<dbReference type="EMBL" id="VFOP01000001">
    <property type="protein sequence ID" value="TQL50344.1"/>
    <property type="molecule type" value="Genomic_DNA"/>
</dbReference>
<accession>A0A542YQZ0</accession>
<evidence type="ECO:0000256" key="1">
    <source>
        <dbReference type="ARBA" id="ARBA00022679"/>
    </source>
</evidence>
<dbReference type="InterPro" id="IPR000182">
    <property type="entry name" value="GNAT_dom"/>
</dbReference>
<evidence type="ECO:0000256" key="2">
    <source>
        <dbReference type="ARBA" id="ARBA00023315"/>
    </source>
</evidence>
<dbReference type="InterPro" id="IPR051531">
    <property type="entry name" value="N-acetyltransferase"/>
</dbReference>
<evidence type="ECO:0000256" key="3">
    <source>
        <dbReference type="ARBA" id="ARBA00038502"/>
    </source>
</evidence>
<dbReference type="PANTHER" id="PTHR43792:SF8">
    <property type="entry name" value="[RIBOSOMAL PROTEIN US5]-ALANINE N-ACETYLTRANSFERASE"/>
    <property type="match status" value="1"/>
</dbReference>
<evidence type="ECO:0000313" key="6">
    <source>
        <dbReference type="EMBL" id="TQL50344.1"/>
    </source>
</evidence>
<name>A0A542YQZ0_9MICO</name>
<comment type="caution">
    <text evidence="6">The sequence shown here is derived from an EMBL/GenBank/DDBJ whole genome shotgun (WGS) entry which is preliminary data.</text>
</comment>
<dbReference type="OrthoDB" id="9795188at2"/>
<feature type="domain" description="N-acetyltransferase" evidence="5">
    <location>
        <begin position="604"/>
        <end position="778"/>
    </location>
</feature>
<dbReference type="PANTHER" id="PTHR43792">
    <property type="entry name" value="GNAT FAMILY, PUTATIVE (AFU_ORTHOLOGUE AFUA_3G00765)-RELATED-RELATED"/>
    <property type="match status" value="1"/>
</dbReference>
<dbReference type="PROSITE" id="PS51186">
    <property type="entry name" value="GNAT"/>
    <property type="match status" value="3"/>
</dbReference>
<reference evidence="6 7" key="1">
    <citation type="submission" date="2019-06" db="EMBL/GenBank/DDBJ databases">
        <title>Sequencing the genomes of 1000 actinobacteria strains.</title>
        <authorList>
            <person name="Klenk H.-P."/>
        </authorList>
    </citation>
    <scope>NUCLEOTIDE SEQUENCE [LARGE SCALE GENOMIC DNA]</scope>
    <source>
        <strain evidence="6 7">DSM 12335</strain>
    </source>
</reference>
<evidence type="ECO:0000313" key="7">
    <source>
        <dbReference type="Proteomes" id="UP000319516"/>
    </source>
</evidence>
<protein>
    <submittedName>
        <fullName evidence="6">RimJ/RimL family protein N-acetyltransferase</fullName>
    </submittedName>
</protein>
<dbReference type="SUPFAM" id="SSF55729">
    <property type="entry name" value="Acyl-CoA N-acyltransferases (Nat)"/>
    <property type="match status" value="4"/>
</dbReference>
<dbReference type="InterPro" id="IPR016181">
    <property type="entry name" value="Acyl_CoA_acyltransferase"/>
</dbReference>
<keyword evidence="1 6" id="KW-0808">Transferase</keyword>
<feature type="domain" description="N-acetyltransferase" evidence="5">
    <location>
        <begin position="18"/>
        <end position="181"/>
    </location>
</feature>
<dbReference type="Proteomes" id="UP000319516">
    <property type="component" value="Unassembled WGS sequence"/>
</dbReference>
<sequence>MSGARPPAAVPALRGGDLLLRGHTEGDLPGLIEQARDPQTLLFTSTPEPYDEGQARAFLDRVRAGWAADGEQAHRRWAIEIDDRGERRYAGTIGYRYRGEEVASLDFATAPWARGQGVMTQAVALVLDHAFGEGGVRTMQWAAYQGNWGSRRIAWGFGFRISTVPGWRVDRRGVVRTGWVGTLRSDQPRVPASRWLVPPVLAGDRVVLRPWREEDRAGLQLDDLAHRYVGAALPPLTPEGFTAYLLRMRESAASGAELDWCLAHPHTDSPLGWLGIFAIDQRFAYGNATLGYWTVPAARGRGVLTEALRLAAAHAFAPAPGDPADGRSGLGLHRLAANTDVRNAASQAALVRAGWRYTGTEQDSCVYEPGGERHDTASFELVAEPAGRAGLRPTLGAPATLTTERLSLRPFTERDLPVVADLLRHPDIGPGHHPRAGTAEAERWWAALRHLQWEGTQWTWAICLRTPEPGIAAAAGDPLGVVRAYGIRRGDTGGTAHVGYWLDPAHRGHGLALEALDTVLDHLTGAAEDGGAGLSTLRADTTLDNLASQTILRHSGFRVWGREPLPDGRVRLDLAVPEGVDRVAQAALGVAATLEVPVIEGQSVRLRPWRDSDVPLLVEACNDPLAQRFLTDLPSPYTEAEAATFLASCRTAALAGSMLPWCLADPVSDECLGSLAIMELDRHRGPADRAVGGLIGYWSHPRARGRGVMTEAVRRAVRHAFIDVADGGLGLARLAITAAAGNAASQRVVLRAGFTETGRDRAAERLRDGTVEDLVRFDLLRSEWPPPDAPTTRPDVRPGGPTTPPDA</sequence>
<comment type="similarity">
    <text evidence="3">Belongs to the acetyltransferase family. RimJ subfamily.</text>
</comment>